<feature type="region of interest" description="Disordered" evidence="1">
    <location>
        <begin position="1"/>
        <end position="39"/>
    </location>
</feature>
<proteinExistence type="predicted"/>
<dbReference type="RefSeq" id="XP_018190911.1">
    <property type="nucleotide sequence ID" value="XM_018331859.1"/>
</dbReference>
<sequence length="174" mass="19323">MAPPRVRPAPDDSRSEASSTKERVGTSSGQKGRRNPMSSLAASTLAKDTAAFANTATGVPVGTAAPELTGLHWPAVDRTMLHAYRYAYRLKTPSSFASHGNQIILSNPGIGRYSPTMARNKERRRVSREQLSTAVRKNFNSLGIQESEVVVDFLYKVRWQDKSFRMRFAPTRPR</sequence>
<dbReference type="AlphaFoldDB" id="A0A165ITA2"/>
<dbReference type="STRING" id="1328760.A0A165ITA2"/>
<evidence type="ECO:0000313" key="3">
    <source>
        <dbReference type="EMBL" id="KZF25356.1"/>
    </source>
</evidence>
<evidence type="ECO:0000259" key="2">
    <source>
        <dbReference type="Pfam" id="PF13867"/>
    </source>
</evidence>
<gene>
    <name evidence="3" type="ORF">L228DRAFT_244176</name>
</gene>
<reference evidence="3 4" key="1">
    <citation type="journal article" date="2016" name="Fungal Biol.">
        <title>The genome of Xylona heveae provides a window into fungal endophytism.</title>
        <authorList>
            <person name="Gazis R."/>
            <person name="Kuo A."/>
            <person name="Riley R."/>
            <person name="LaButti K."/>
            <person name="Lipzen A."/>
            <person name="Lin J."/>
            <person name="Amirebrahimi M."/>
            <person name="Hesse C.N."/>
            <person name="Spatafora J.W."/>
            <person name="Henrissat B."/>
            <person name="Hainaut M."/>
            <person name="Grigoriev I.V."/>
            <person name="Hibbett D.S."/>
        </authorList>
    </citation>
    <scope>NUCLEOTIDE SEQUENCE [LARGE SCALE GENOMIC DNA]</scope>
    <source>
        <strain evidence="3 4">TC161</strain>
    </source>
</reference>
<evidence type="ECO:0000313" key="4">
    <source>
        <dbReference type="Proteomes" id="UP000076632"/>
    </source>
</evidence>
<keyword evidence="4" id="KW-1185">Reference proteome</keyword>
<name>A0A165ITA2_XYLHT</name>
<dbReference type="Proteomes" id="UP000076632">
    <property type="component" value="Unassembled WGS sequence"/>
</dbReference>
<dbReference type="GeneID" id="28896996"/>
<protein>
    <recommendedName>
        <fullName evidence="2">Histone deacetylase complex subunit SAP30 Sin3 binding domain-containing protein</fullName>
    </recommendedName>
</protein>
<dbReference type="InterPro" id="IPR025718">
    <property type="entry name" value="SAP30_Sin3-bd"/>
</dbReference>
<evidence type="ECO:0000256" key="1">
    <source>
        <dbReference type="SAM" id="MobiDB-lite"/>
    </source>
</evidence>
<feature type="domain" description="Histone deacetylase complex subunit SAP30 Sin3 binding" evidence="2">
    <location>
        <begin position="124"/>
        <end position="158"/>
    </location>
</feature>
<feature type="compositionally biased region" description="Polar residues" evidence="1">
    <location>
        <begin position="25"/>
        <end position="39"/>
    </location>
</feature>
<dbReference type="Pfam" id="PF13867">
    <property type="entry name" value="SAP30_Sin3_bdg"/>
    <property type="match status" value="1"/>
</dbReference>
<dbReference type="OrthoDB" id="510958at2759"/>
<dbReference type="InterPro" id="IPR038291">
    <property type="entry name" value="SAP30_C_sf"/>
</dbReference>
<dbReference type="InParanoid" id="A0A165ITA2"/>
<dbReference type="Gene3D" id="6.10.160.20">
    <property type="match status" value="1"/>
</dbReference>
<dbReference type="OMA" id="HEYRYAY"/>
<dbReference type="EMBL" id="KV407455">
    <property type="protein sequence ID" value="KZF25356.1"/>
    <property type="molecule type" value="Genomic_DNA"/>
</dbReference>
<organism evidence="3 4">
    <name type="scientific">Xylona heveae (strain CBS 132557 / TC161)</name>
    <dbReference type="NCBI Taxonomy" id="1328760"/>
    <lineage>
        <taxon>Eukaryota</taxon>
        <taxon>Fungi</taxon>
        <taxon>Dikarya</taxon>
        <taxon>Ascomycota</taxon>
        <taxon>Pezizomycotina</taxon>
        <taxon>Xylonomycetes</taxon>
        <taxon>Xylonales</taxon>
        <taxon>Xylonaceae</taxon>
        <taxon>Xylona</taxon>
    </lineage>
</organism>
<accession>A0A165ITA2</accession>
<feature type="compositionally biased region" description="Basic and acidic residues" evidence="1">
    <location>
        <begin position="8"/>
        <end position="24"/>
    </location>
</feature>